<keyword evidence="11 16" id="KW-0472">Membrane</keyword>
<dbReference type="InterPro" id="IPR050206">
    <property type="entry name" value="FtsK/SpoIIIE/SftA"/>
</dbReference>
<dbReference type="Pfam" id="PF17854">
    <property type="entry name" value="FtsK_alpha"/>
    <property type="match status" value="1"/>
</dbReference>
<dbReference type="PROSITE" id="PS50901">
    <property type="entry name" value="FTSK"/>
    <property type="match status" value="1"/>
</dbReference>
<keyword evidence="5 16" id="KW-0812">Transmembrane</keyword>
<evidence type="ECO:0000256" key="3">
    <source>
        <dbReference type="ARBA" id="ARBA00022475"/>
    </source>
</evidence>
<evidence type="ECO:0000256" key="13">
    <source>
        <dbReference type="ARBA" id="ARBA00025923"/>
    </source>
</evidence>
<dbReference type="Pfam" id="PF13491">
    <property type="entry name" value="FtsK_4TM"/>
    <property type="match status" value="1"/>
</dbReference>
<evidence type="ECO:0000256" key="5">
    <source>
        <dbReference type="ARBA" id="ARBA00022692"/>
    </source>
</evidence>
<evidence type="ECO:0000256" key="14">
    <source>
        <dbReference type="PROSITE-ProRule" id="PRU00289"/>
    </source>
</evidence>
<comment type="subcellular location">
    <subcellularLocation>
        <location evidence="1">Cell membrane</location>
        <topology evidence="1">Multi-pass membrane protein</topology>
    </subcellularLocation>
</comment>
<evidence type="ECO:0000313" key="19">
    <source>
        <dbReference type="Proteomes" id="UP000231550"/>
    </source>
</evidence>
<feature type="transmembrane region" description="Helical" evidence="16">
    <location>
        <begin position="66"/>
        <end position="86"/>
    </location>
</feature>
<dbReference type="PANTHER" id="PTHR22683:SF41">
    <property type="entry name" value="DNA TRANSLOCASE FTSK"/>
    <property type="match status" value="1"/>
</dbReference>
<dbReference type="GO" id="GO:0005524">
    <property type="term" value="F:ATP binding"/>
    <property type="evidence" value="ECO:0007669"/>
    <property type="project" value="UniProtKB-UniRule"/>
</dbReference>
<dbReference type="GO" id="GO:0005886">
    <property type="term" value="C:plasma membrane"/>
    <property type="evidence" value="ECO:0007669"/>
    <property type="project" value="UniProtKB-SubCell"/>
</dbReference>
<evidence type="ECO:0000256" key="11">
    <source>
        <dbReference type="ARBA" id="ARBA00023136"/>
    </source>
</evidence>
<evidence type="ECO:0000256" key="12">
    <source>
        <dbReference type="ARBA" id="ARBA00023306"/>
    </source>
</evidence>
<feature type="compositionally biased region" description="Polar residues" evidence="15">
    <location>
        <begin position="715"/>
        <end position="725"/>
    </location>
</feature>
<dbReference type="Gene3D" id="3.40.50.300">
    <property type="entry name" value="P-loop containing nucleotide triphosphate hydrolases"/>
    <property type="match status" value="1"/>
</dbReference>
<keyword evidence="7" id="KW-0159">Chromosome partition</keyword>
<dbReference type="SMART" id="SM00382">
    <property type="entry name" value="AAA"/>
    <property type="match status" value="1"/>
</dbReference>
<accession>A0A2H0KPR3</accession>
<comment type="caution">
    <text evidence="18">The sequence shown here is derived from an EMBL/GenBank/DDBJ whole genome shotgun (WGS) entry which is preliminary data.</text>
</comment>
<gene>
    <name evidence="18" type="ORF">COV85_03795</name>
</gene>
<dbReference type="SMART" id="SM00843">
    <property type="entry name" value="Ftsk_gamma"/>
    <property type="match status" value="1"/>
</dbReference>
<dbReference type="InterPro" id="IPR036388">
    <property type="entry name" value="WH-like_DNA-bd_sf"/>
</dbReference>
<protein>
    <submittedName>
        <fullName evidence="18">Cell division protein FtsK</fullName>
    </submittedName>
</protein>
<dbReference type="InterPro" id="IPR025199">
    <property type="entry name" value="FtsK_4TM"/>
</dbReference>
<evidence type="ECO:0000256" key="10">
    <source>
        <dbReference type="ARBA" id="ARBA00023125"/>
    </source>
</evidence>
<evidence type="ECO:0000313" key="18">
    <source>
        <dbReference type="EMBL" id="PIQ74133.1"/>
    </source>
</evidence>
<dbReference type="Gene3D" id="1.10.10.10">
    <property type="entry name" value="Winged helix-like DNA-binding domain superfamily/Winged helix DNA-binding domain"/>
    <property type="match status" value="1"/>
</dbReference>
<dbReference type="InterPro" id="IPR002543">
    <property type="entry name" value="FtsK_dom"/>
</dbReference>
<evidence type="ECO:0000256" key="7">
    <source>
        <dbReference type="ARBA" id="ARBA00022829"/>
    </source>
</evidence>
<dbReference type="PANTHER" id="PTHR22683">
    <property type="entry name" value="SPORULATION PROTEIN RELATED"/>
    <property type="match status" value="1"/>
</dbReference>
<dbReference type="InterPro" id="IPR036390">
    <property type="entry name" value="WH_DNA-bd_sf"/>
</dbReference>
<keyword evidence="6 14" id="KW-0547">Nucleotide-binding</keyword>
<feature type="domain" description="FtsK" evidence="17">
    <location>
        <begin position="391"/>
        <end position="578"/>
    </location>
</feature>
<dbReference type="CDD" id="cd01127">
    <property type="entry name" value="TrwB_TraG_TraD_VirD4"/>
    <property type="match status" value="1"/>
</dbReference>
<keyword evidence="3" id="KW-1003">Cell membrane</keyword>
<proteinExistence type="inferred from homology"/>
<evidence type="ECO:0000256" key="9">
    <source>
        <dbReference type="ARBA" id="ARBA00022989"/>
    </source>
</evidence>
<feature type="transmembrane region" description="Helical" evidence="16">
    <location>
        <begin position="31"/>
        <end position="60"/>
    </location>
</feature>
<keyword evidence="10" id="KW-0238">DNA-binding</keyword>
<keyword evidence="8 14" id="KW-0067">ATP-binding</keyword>
<feature type="binding site" evidence="14">
    <location>
        <begin position="408"/>
        <end position="415"/>
    </location>
    <ligand>
        <name>ATP</name>
        <dbReference type="ChEBI" id="CHEBI:30616"/>
    </ligand>
</feature>
<organism evidence="18 19">
    <name type="scientific">Candidatus Portnoybacteria bacterium CG11_big_fil_rev_8_21_14_0_20_44_10</name>
    <dbReference type="NCBI Taxonomy" id="1974818"/>
    <lineage>
        <taxon>Bacteria</taxon>
        <taxon>Candidatus Portnoyibacteriota</taxon>
    </lineage>
</organism>
<evidence type="ECO:0000259" key="17">
    <source>
        <dbReference type="PROSITE" id="PS50901"/>
    </source>
</evidence>
<dbReference type="Gene3D" id="3.30.980.40">
    <property type="match status" value="1"/>
</dbReference>
<evidence type="ECO:0000256" key="4">
    <source>
        <dbReference type="ARBA" id="ARBA00022618"/>
    </source>
</evidence>
<dbReference type="InterPro" id="IPR003593">
    <property type="entry name" value="AAA+_ATPase"/>
</dbReference>
<dbReference type="EMBL" id="PCVN01000098">
    <property type="protein sequence ID" value="PIQ74133.1"/>
    <property type="molecule type" value="Genomic_DNA"/>
</dbReference>
<evidence type="ECO:0000256" key="16">
    <source>
        <dbReference type="SAM" id="Phobius"/>
    </source>
</evidence>
<name>A0A2H0KPR3_9BACT</name>
<evidence type="ECO:0000256" key="1">
    <source>
        <dbReference type="ARBA" id="ARBA00004651"/>
    </source>
</evidence>
<dbReference type="GO" id="GO:0051301">
    <property type="term" value="P:cell division"/>
    <property type="evidence" value="ECO:0007669"/>
    <property type="project" value="UniProtKB-KW"/>
</dbReference>
<reference evidence="18 19" key="1">
    <citation type="submission" date="2017-09" db="EMBL/GenBank/DDBJ databases">
        <title>Depth-based differentiation of microbial function through sediment-hosted aquifers and enrichment of novel symbionts in the deep terrestrial subsurface.</title>
        <authorList>
            <person name="Probst A.J."/>
            <person name="Ladd B."/>
            <person name="Jarett J.K."/>
            <person name="Geller-Mcgrath D.E."/>
            <person name="Sieber C.M."/>
            <person name="Emerson J.B."/>
            <person name="Anantharaman K."/>
            <person name="Thomas B.C."/>
            <person name="Malmstrom R."/>
            <person name="Stieglmeier M."/>
            <person name="Klingl A."/>
            <person name="Woyke T."/>
            <person name="Ryan C.M."/>
            <person name="Banfield J.F."/>
        </authorList>
    </citation>
    <scope>NUCLEOTIDE SEQUENCE [LARGE SCALE GENOMIC DNA]</scope>
    <source>
        <strain evidence="18">CG11_big_fil_rev_8_21_14_0_20_44_10</strain>
    </source>
</reference>
<dbReference type="Proteomes" id="UP000231550">
    <property type="component" value="Unassembled WGS sequence"/>
</dbReference>
<evidence type="ECO:0000256" key="6">
    <source>
        <dbReference type="ARBA" id="ARBA00022741"/>
    </source>
</evidence>
<dbReference type="SUPFAM" id="SSF46785">
    <property type="entry name" value="Winged helix' DNA-binding domain"/>
    <property type="match status" value="1"/>
</dbReference>
<dbReference type="Pfam" id="PF01580">
    <property type="entry name" value="FtsK_SpoIIIE"/>
    <property type="match status" value="1"/>
</dbReference>
<feature type="region of interest" description="Disordered" evidence="15">
    <location>
        <begin position="1"/>
        <end position="20"/>
    </location>
</feature>
<evidence type="ECO:0000256" key="15">
    <source>
        <dbReference type="SAM" id="MobiDB-lite"/>
    </source>
</evidence>
<dbReference type="Pfam" id="PF09397">
    <property type="entry name" value="FtsK_gamma"/>
    <property type="match status" value="1"/>
</dbReference>
<comment type="similarity">
    <text evidence="2">Belongs to the FtsK/SpoIIIE/SftA family.</text>
</comment>
<dbReference type="AlphaFoldDB" id="A0A2H0KPR3"/>
<comment type="subunit">
    <text evidence="13">Homohexamer. Forms a ring that surrounds DNA.</text>
</comment>
<keyword evidence="9 16" id="KW-1133">Transmembrane helix</keyword>
<evidence type="ECO:0000256" key="8">
    <source>
        <dbReference type="ARBA" id="ARBA00022840"/>
    </source>
</evidence>
<dbReference type="SUPFAM" id="SSF52540">
    <property type="entry name" value="P-loop containing nucleoside triphosphate hydrolases"/>
    <property type="match status" value="1"/>
</dbReference>
<evidence type="ECO:0000256" key="2">
    <source>
        <dbReference type="ARBA" id="ARBA00006474"/>
    </source>
</evidence>
<keyword evidence="4 18" id="KW-0132">Cell division</keyword>
<feature type="transmembrane region" description="Helical" evidence="16">
    <location>
        <begin position="98"/>
        <end position="119"/>
    </location>
</feature>
<dbReference type="GO" id="GO:0003677">
    <property type="term" value="F:DNA binding"/>
    <property type="evidence" value="ECO:0007669"/>
    <property type="project" value="UniProtKB-KW"/>
</dbReference>
<dbReference type="GO" id="GO:0007059">
    <property type="term" value="P:chromosome segregation"/>
    <property type="evidence" value="ECO:0007669"/>
    <property type="project" value="UniProtKB-KW"/>
</dbReference>
<dbReference type="InterPro" id="IPR027417">
    <property type="entry name" value="P-loop_NTPase"/>
</dbReference>
<feature type="region of interest" description="Disordered" evidence="15">
    <location>
        <begin position="708"/>
        <end position="735"/>
    </location>
</feature>
<feature type="transmembrane region" description="Helical" evidence="16">
    <location>
        <begin position="139"/>
        <end position="161"/>
    </location>
</feature>
<keyword evidence="12" id="KW-0131">Cell cycle</keyword>
<dbReference type="InterPro" id="IPR041027">
    <property type="entry name" value="FtsK_alpha"/>
</dbReference>
<dbReference type="InterPro" id="IPR018541">
    <property type="entry name" value="Ftsk_gamma"/>
</dbReference>
<sequence length="735" mass="80213">MPKNDNRNDGKEKVEKPEKNRLGLETETKNGILAVFFFALAIITILSYFDLAGIFGQYFVKGARLALGKGIFLITAALLLGGISVLKSLHKDVYKTTLLGMFIFLLSFLGILSVLIIGSKPTESGGYLGYGVAYPFLKLLGVYASLIVFIAFLISAILIALDISLNKLLSVFVVSFSKREQGVAETVEDLSLDDGEERGVFGQIADIGKRILPKPNFKVRKIDDENGFESIDDDGVVAASGGGMSAADKGAARHVDAWRPPPVALLESDQGKPSSGDIKANANIIQRTLAHFGVEVEMGETKVGPTVTQYTLKPAQGIKLARITALVNDLSLSLAAHPLRIEAPIPGRSWAGIEVPNKVITRVRLKNLIENKDFIENRNLLTMALGRNVAGVPVYSALEKMPHILIAGATGSGKTICLNTIILSFLYRHSPERLRLILIDPKRVEFPVYKDIPHLLTPVVVEPEKTVNALQWAVGEMERRFNVLAGAGSRDIISYNNKKPDEPMPYLVIVIDELADLMVAYGREVEAAIVRLAQMSRAVGLHLIVCTQRPSVDVITGLIKANITSRIALQVASQIDSRTILDMSGAEKLLGNGDMLYLAGDARKPVRLQGVFISEEETKRVADFIRSTGDPVDYQTEVTEHRKNATLWGGKSDEDIDDELYEEAKEVVVAAGKASASLLQRRLRVGYARAARLLDVLEEQGVIGPGEGAKPRQILISQPSDSQKWYDQYDHQGGA</sequence>